<evidence type="ECO:0000313" key="25">
    <source>
        <dbReference type="Proteomes" id="UP000831534"/>
    </source>
</evidence>
<feature type="coiled-coil region" evidence="18">
    <location>
        <begin position="282"/>
        <end position="309"/>
    </location>
</feature>
<evidence type="ECO:0000256" key="1">
    <source>
        <dbReference type="ARBA" id="ARBA00004429"/>
    </source>
</evidence>
<keyword evidence="6 20" id="KW-0812">Transmembrane</keyword>
<dbReference type="InterPro" id="IPR005702">
    <property type="entry name" value="Wzc-like_C"/>
</dbReference>
<dbReference type="CDD" id="cd05387">
    <property type="entry name" value="BY-kinase"/>
    <property type="match status" value="1"/>
</dbReference>
<evidence type="ECO:0000256" key="6">
    <source>
        <dbReference type="ARBA" id="ARBA00022692"/>
    </source>
</evidence>
<evidence type="ECO:0000313" key="24">
    <source>
        <dbReference type="EMBL" id="XHH50020.1"/>
    </source>
</evidence>
<keyword evidence="4" id="KW-0997">Cell inner membrane</keyword>
<protein>
    <recommendedName>
        <fullName evidence="16">Putative tyrosine-protein kinase EpsB</fullName>
    </recommendedName>
    <alternativeName>
        <fullName evidence="17">EPS I polysaccharide export protein EpsB</fullName>
    </alternativeName>
</protein>
<evidence type="ECO:0000256" key="10">
    <source>
        <dbReference type="ARBA" id="ARBA00022989"/>
    </source>
</evidence>
<comment type="function">
    <text evidence="15">Probably involved in polymerization and/or export of exopolysaccharide EPS I which functions as a virulence factor. May be involved in an ATP-dependent process in the pathway for EPS I production, possibly export of the trimeric repeat units across the inner membrane or their polymerization.</text>
</comment>
<evidence type="ECO:0000256" key="8">
    <source>
        <dbReference type="ARBA" id="ARBA00022777"/>
    </source>
</evidence>
<dbReference type="SUPFAM" id="SSF52540">
    <property type="entry name" value="P-loop containing nucleoside triphosphate hydrolases"/>
    <property type="match status" value="1"/>
</dbReference>
<evidence type="ECO:0000256" key="19">
    <source>
        <dbReference type="SAM" id="MobiDB-lite"/>
    </source>
</evidence>
<feature type="region of interest" description="Disordered" evidence="19">
    <location>
        <begin position="9"/>
        <end position="30"/>
    </location>
</feature>
<comment type="catalytic activity">
    <reaction evidence="14">
        <text>L-tyrosyl-[protein] + ATP = O-phospho-L-tyrosyl-[protein] + ADP + H(+)</text>
        <dbReference type="Rhea" id="RHEA:10596"/>
        <dbReference type="Rhea" id="RHEA-COMP:10136"/>
        <dbReference type="Rhea" id="RHEA-COMP:20101"/>
        <dbReference type="ChEBI" id="CHEBI:15378"/>
        <dbReference type="ChEBI" id="CHEBI:30616"/>
        <dbReference type="ChEBI" id="CHEBI:46858"/>
        <dbReference type="ChEBI" id="CHEBI:61978"/>
        <dbReference type="ChEBI" id="CHEBI:456216"/>
    </reaction>
</comment>
<comment type="subcellular location">
    <subcellularLocation>
        <location evidence="1">Cell inner membrane</location>
        <topology evidence="1">Multi-pass membrane protein</topology>
    </subcellularLocation>
</comment>
<gene>
    <name evidence="24" type="ORF">LVJ77_12025</name>
</gene>
<evidence type="ECO:0000259" key="23">
    <source>
        <dbReference type="Pfam" id="PF13807"/>
    </source>
</evidence>
<comment type="similarity">
    <text evidence="2">Belongs to the etk/wzc family.</text>
</comment>
<dbReference type="GO" id="GO:0042802">
    <property type="term" value="F:identical protein binding"/>
    <property type="evidence" value="ECO:0007669"/>
    <property type="project" value="UniProtKB-ARBA"/>
</dbReference>
<keyword evidence="12" id="KW-0829">Tyrosine-protein kinase</keyword>
<organism evidence="24 25">
    <name type="scientific">Conchiformibius kuhniae</name>
    <dbReference type="NCBI Taxonomy" id="211502"/>
    <lineage>
        <taxon>Bacteria</taxon>
        <taxon>Pseudomonadati</taxon>
        <taxon>Pseudomonadota</taxon>
        <taxon>Betaproteobacteria</taxon>
        <taxon>Neisseriales</taxon>
        <taxon>Neisseriaceae</taxon>
        <taxon>Conchiformibius</taxon>
    </lineage>
</organism>
<evidence type="ECO:0000256" key="13">
    <source>
        <dbReference type="ARBA" id="ARBA00023169"/>
    </source>
</evidence>
<keyword evidence="5 24" id="KW-0808">Transferase</keyword>
<dbReference type="Pfam" id="PF23607">
    <property type="entry name" value="WZC_N"/>
    <property type="match status" value="1"/>
</dbReference>
<evidence type="ECO:0000256" key="20">
    <source>
        <dbReference type="SAM" id="Phobius"/>
    </source>
</evidence>
<sequence>MGEQAEKILNNNNLTKAMSSSNHSEPRRTEDDEIDLGELFQTLLFNKLPIILTTAIFCMGGVIYALTATPVYQADAMLEVVGSKNQVLGELSDLLADNRTPADTEIELIKSRLVLGKTINQLGLNINVRAEPSFIDRLLPGPKPSNTVEIGSFTVQEAWQNRSFTLIAQGPQEYTVITPEGVRHSGRIGQTLSMGNAFSLLVKKIDAGLGQEFDLTRYSDLYAIEQIRRSLNVAAKGKNLPIIGLSMTGTEPAQIVRTINGIIDNYVAQNRDKDIQTAQNGLKFINEELPRLHEELQEAENQLNEYRTRNKSLDVPSEARGTLEGLNKLEMQMVDLRTEESVLSEVYTKDHPAYKALRDKIQVLEDAKKRLNKQITEMPATQQEIVRLTRNVTIKQNIYIQLLNKRQELGILQASSQGNVRVIDRAAVGEHPIKPKKAIIVALATMVGLLLAVMAVLAKAMFRRGIDSVEAIEVLGVDVVASIPHSEQQDKSDAAFRKLRRSKNDNARSNTLISLKNPVDASVEALRALRTNLHFSTIDNPNKTIMVSGATPQVGKTFVAANLAVLLAQTNQKVLFVDADMRQGYAHNLFGVESGGGLSDMLHASHTNYKKFIQSTQTENLHLMTRGAGSDDAAELLQKKRLREFLLWAQKQYDYVVLDTPPILAVTDAAIIGQYMGTSLLVCQFGKTEVSDMEETLARFRHNRVEIHGIVLNGIERTAKNAYKYDYTRAYYTRRDGADRPSE</sequence>
<evidence type="ECO:0000256" key="5">
    <source>
        <dbReference type="ARBA" id="ARBA00022679"/>
    </source>
</evidence>
<dbReference type="GO" id="GO:0005524">
    <property type="term" value="F:ATP binding"/>
    <property type="evidence" value="ECO:0007669"/>
    <property type="project" value="UniProtKB-KW"/>
</dbReference>
<evidence type="ECO:0000256" key="11">
    <source>
        <dbReference type="ARBA" id="ARBA00023136"/>
    </source>
</evidence>
<dbReference type="InterPro" id="IPR003856">
    <property type="entry name" value="LPS_length_determ_N"/>
</dbReference>
<feature type="transmembrane region" description="Helical" evidence="20">
    <location>
        <begin position="48"/>
        <end position="67"/>
    </location>
</feature>
<dbReference type="Pfam" id="PF02706">
    <property type="entry name" value="Wzz"/>
    <property type="match status" value="1"/>
</dbReference>
<keyword evidence="13" id="KW-0270">Exopolysaccharide synthesis</keyword>
<keyword evidence="8" id="KW-0418">Kinase</keyword>
<feature type="domain" description="Polysaccharide chain length determinant N-terminal" evidence="21">
    <location>
        <begin position="32"/>
        <end position="122"/>
    </location>
</feature>
<dbReference type="PANTHER" id="PTHR32309">
    <property type="entry name" value="TYROSINE-PROTEIN KINASE"/>
    <property type="match status" value="1"/>
</dbReference>
<dbReference type="EMBL" id="CP091521">
    <property type="protein sequence ID" value="XHH50020.1"/>
    <property type="molecule type" value="Genomic_DNA"/>
</dbReference>
<dbReference type="FunFam" id="3.40.50.300:FF:000527">
    <property type="entry name" value="Tyrosine-protein kinase etk"/>
    <property type="match status" value="1"/>
</dbReference>
<dbReference type="Gene3D" id="3.40.50.300">
    <property type="entry name" value="P-loop containing nucleotide triphosphate hydrolases"/>
    <property type="match status" value="1"/>
</dbReference>
<evidence type="ECO:0000256" key="15">
    <source>
        <dbReference type="ARBA" id="ARBA00054296"/>
    </source>
</evidence>
<dbReference type="Proteomes" id="UP000831534">
    <property type="component" value="Chromosome"/>
</dbReference>
<evidence type="ECO:0000256" key="4">
    <source>
        <dbReference type="ARBA" id="ARBA00022519"/>
    </source>
</evidence>
<dbReference type="GO" id="GO:0000271">
    <property type="term" value="P:polysaccharide biosynthetic process"/>
    <property type="evidence" value="ECO:0007669"/>
    <property type="project" value="UniProtKB-KW"/>
</dbReference>
<evidence type="ECO:0000259" key="21">
    <source>
        <dbReference type="Pfam" id="PF02706"/>
    </source>
</evidence>
<dbReference type="RefSeq" id="WP_245571898.1">
    <property type="nucleotide sequence ID" value="NZ_CP091521.1"/>
</dbReference>
<dbReference type="InterPro" id="IPR050445">
    <property type="entry name" value="Bact_polysacc_biosynth/exp"/>
</dbReference>
<evidence type="ECO:0000256" key="7">
    <source>
        <dbReference type="ARBA" id="ARBA00022741"/>
    </source>
</evidence>
<keyword evidence="7" id="KW-0547">Nucleotide-binding</keyword>
<dbReference type="AlphaFoldDB" id="A0ABD8B7Q2"/>
<feature type="domain" description="Tyrosine-protein kinase G-rich" evidence="23">
    <location>
        <begin position="381"/>
        <end position="461"/>
    </location>
</feature>
<dbReference type="InterPro" id="IPR032807">
    <property type="entry name" value="GNVR"/>
</dbReference>
<feature type="coiled-coil region" evidence="18">
    <location>
        <begin position="354"/>
        <end position="384"/>
    </location>
</feature>
<dbReference type="PANTHER" id="PTHR32309:SF32">
    <property type="entry name" value="TYROSINE-PROTEIN KINASE ETK-RELATED"/>
    <property type="match status" value="1"/>
</dbReference>
<dbReference type="NCBIfam" id="TIGR01007">
    <property type="entry name" value="eps_fam"/>
    <property type="match status" value="1"/>
</dbReference>
<evidence type="ECO:0000256" key="18">
    <source>
        <dbReference type="SAM" id="Coils"/>
    </source>
</evidence>
<accession>A0ABD8B7Q2</accession>
<evidence type="ECO:0000256" key="9">
    <source>
        <dbReference type="ARBA" id="ARBA00022840"/>
    </source>
</evidence>
<evidence type="ECO:0000256" key="16">
    <source>
        <dbReference type="ARBA" id="ARBA00067833"/>
    </source>
</evidence>
<feature type="transmembrane region" description="Helical" evidence="20">
    <location>
        <begin position="438"/>
        <end position="458"/>
    </location>
</feature>
<dbReference type="InterPro" id="IPR025669">
    <property type="entry name" value="AAA_dom"/>
</dbReference>
<dbReference type="GO" id="GO:0005886">
    <property type="term" value="C:plasma membrane"/>
    <property type="evidence" value="ECO:0007669"/>
    <property type="project" value="UniProtKB-SubCell"/>
</dbReference>
<reference evidence="24 25" key="1">
    <citation type="journal article" date="2022" name="Res Sq">
        <title>Evolution of multicellular longitudinally dividing oral cavity symbionts (Neisseriaceae).</title>
        <authorList>
            <person name="Nyongesa S."/>
            <person name="Weber P."/>
            <person name="Bernet E."/>
            <person name="Pullido F."/>
            <person name="Nieckarz M."/>
            <person name="Delaby M."/>
            <person name="Nieves C."/>
            <person name="Viehboeck T."/>
            <person name="Krause N."/>
            <person name="Rivera-Millot A."/>
            <person name="Nakamura A."/>
            <person name="Vischer N."/>
            <person name="VanNieuwenhze M."/>
            <person name="Brun Y."/>
            <person name="Cava F."/>
            <person name="Bulgheresi S."/>
            <person name="Veyrier F."/>
        </authorList>
    </citation>
    <scope>NUCLEOTIDE SEQUENCE [LARGE SCALE GENOMIC DNA]</scope>
    <source>
        <strain evidence="24 25">17694</strain>
    </source>
</reference>
<dbReference type="KEGG" id="ckh:LVJ77_12025"/>
<proteinExistence type="inferred from homology"/>
<name>A0ABD8B7Q2_9NEIS</name>
<evidence type="ECO:0000256" key="12">
    <source>
        <dbReference type="ARBA" id="ARBA00023137"/>
    </source>
</evidence>
<dbReference type="InterPro" id="IPR027417">
    <property type="entry name" value="P-loop_NTPase"/>
</dbReference>
<keyword evidence="3" id="KW-1003">Cell membrane</keyword>
<evidence type="ECO:0000256" key="3">
    <source>
        <dbReference type="ARBA" id="ARBA00022475"/>
    </source>
</evidence>
<dbReference type="GO" id="GO:0004713">
    <property type="term" value="F:protein tyrosine kinase activity"/>
    <property type="evidence" value="ECO:0007669"/>
    <property type="project" value="UniProtKB-KW"/>
</dbReference>
<evidence type="ECO:0000259" key="22">
    <source>
        <dbReference type="Pfam" id="PF13614"/>
    </source>
</evidence>
<feature type="domain" description="AAA" evidence="22">
    <location>
        <begin position="543"/>
        <end position="668"/>
    </location>
</feature>
<feature type="compositionally biased region" description="Polar residues" evidence="19">
    <location>
        <begin position="9"/>
        <end position="23"/>
    </location>
</feature>
<keyword evidence="18" id="KW-0175">Coiled coil</keyword>
<evidence type="ECO:0000256" key="17">
    <source>
        <dbReference type="ARBA" id="ARBA00081049"/>
    </source>
</evidence>
<dbReference type="Pfam" id="PF13614">
    <property type="entry name" value="AAA_31"/>
    <property type="match status" value="1"/>
</dbReference>
<keyword evidence="10 20" id="KW-1133">Transmembrane helix</keyword>
<dbReference type="Pfam" id="PF13807">
    <property type="entry name" value="GNVR"/>
    <property type="match status" value="1"/>
</dbReference>
<evidence type="ECO:0000256" key="14">
    <source>
        <dbReference type="ARBA" id="ARBA00053015"/>
    </source>
</evidence>
<keyword evidence="9" id="KW-0067">ATP-binding</keyword>
<evidence type="ECO:0000256" key="2">
    <source>
        <dbReference type="ARBA" id="ARBA00008883"/>
    </source>
</evidence>
<keyword evidence="11 20" id="KW-0472">Membrane</keyword>
<keyword evidence="25" id="KW-1185">Reference proteome</keyword>